<reference evidence="2" key="1">
    <citation type="submission" date="2021-01" db="EMBL/GenBank/DDBJ databases">
        <title>Phytophthora aleatoria, a newly-described species from Pinus radiata is distinct from Phytophthora cactorum isolates based on comparative genomics.</title>
        <authorList>
            <person name="Mcdougal R."/>
            <person name="Panda P."/>
            <person name="Williams N."/>
            <person name="Studholme D.J."/>
        </authorList>
    </citation>
    <scope>NUCLEOTIDE SEQUENCE</scope>
    <source>
        <strain evidence="2">NZFS 4037</strain>
    </source>
</reference>
<evidence type="ECO:0000313" key="2">
    <source>
        <dbReference type="EMBL" id="KAG6970664.1"/>
    </source>
</evidence>
<dbReference type="InterPro" id="IPR052579">
    <property type="entry name" value="Zinc_finger_SWIM"/>
</dbReference>
<sequence>MLDTLVDFDNHEVLVLRDQNDVTSGVVIKTSIQKLAFERWGETLCIDWTYGTNNLGFHLGILLVTSATGRGVPVLDFIALDEKMQTMEAILEFFKRKNKQWSEVETFVIDKDFKEWRGWRNAFPRRRCCCVSFIQWRTGERLSSGQSTVYSAFSEM</sequence>
<keyword evidence="3" id="KW-1185">Reference proteome</keyword>
<dbReference type="AlphaFoldDB" id="A0A8J5MH47"/>
<dbReference type="Proteomes" id="UP000709295">
    <property type="component" value="Unassembled WGS sequence"/>
</dbReference>
<protein>
    <recommendedName>
        <fullName evidence="1">ZSWIM1/3 RNaseH-like domain-containing protein</fullName>
    </recommendedName>
</protein>
<comment type="caution">
    <text evidence="2">The sequence shown here is derived from an EMBL/GenBank/DDBJ whole genome shotgun (WGS) entry which is preliminary data.</text>
</comment>
<dbReference type="InterPro" id="IPR048324">
    <property type="entry name" value="ZSWIM1-3_RNaseH-like"/>
</dbReference>
<proteinExistence type="predicted"/>
<dbReference type="EMBL" id="JAENGY010000175">
    <property type="protein sequence ID" value="KAG6970664.1"/>
    <property type="molecule type" value="Genomic_DNA"/>
</dbReference>
<evidence type="ECO:0000313" key="3">
    <source>
        <dbReference type="Proteomes" id="UP000709295"/>
    </source>
</evidence>
<name>A0A8J5MH47_9STRA</name>
<dbReference type="PANTHER" id="PTHR31569">
    <property type="entry name" value="SWIM-TYPE DOMAIN-CONTAINING PROTEIN"/>
    <property type="match status" value="1"/>
</dbReference>
<dbReference type="PANTHER" id="PTHR31569:SF4">
    <property type="entry name" value="SWIM-TYPE DOMAIN-CONTAINING PROTEIN"/>
    <property type="match status" value="1"/>
</dbReference>
<accession>A0A8J5MH47</accession>
<feature type="domain" description="ZSWIM1/3 RNaseH-like" evidence="1">
    <location>
        <begin position="13"/>
        <end position="127"/>
    </location>
</feature>
<dbReference type="Pfam" id="PF21056">
    <property type="entry name" value="ZSWIM1-3_RNaseH-like"/>
    <property type="match status" value="1"/>
</dbReference>
<gene>
    <name evidence="2" type="ORF">JG688_00004766</name>
</gene>
<organism evidence="2 3">
    <name type="scientific">Phytophthora aleatoria</name>
    <dbReference type="NCBI Taxonomy" id="2496075"/>
    <lineage>
        <taxon>Eukaryota</taxon>
        <taxon>Sar</taxon>
        <taxon>Stramenopiles</taxon>
        <taxon>Oomycota</taxon>
        <taxon>Peronosporomycetes</taxon>
        <taxon>Peronosporales</taxon>
        <taxon>Peronosporaceae</taxon>
        <taxon>Phytophthora</taxon>
    </lineage>
</organism>
<evidence type="ECO:0000259" key="1">
    <source>
        <dbReference type="Pfam" id="PF21056"/>
    </source>
</evidence>